<keyword evidence="4" id="KW-1185">Reference proteome</keyword>
<feature type="compositionally biased region" description="Low complexity" evidence="1">
    <location>
        <begin position="17"/>
        <end position="31"/>
    </location>
</feature>
<comment type="caution">
    <text evidence="3">The sequence shown here is derived from an EMBL/GenBank/DDBJ whole genome shotgun (WGS) entry which is preliminary data.</text>
</comment>
<dbReference type="SMART" id="SM00341">
    <property type="entry name" value="HRDC"/>
    <property type="match status" value="1"/>
</dbReference>
<dbReference type="Proteomes" id="UP000565715">
    <property type="component" value="Unassembled WGS sequence"/>
</dbReference>
<reference evidence="3 4" key="1">
    <citation type="submission" date="2020-04" db="EMBL/GenBank/DDBJ databases">
        <title>MicrobeNet Type strains.</title>
        <authorList>
            <person name="Nicholson A.C."/>
        </authorList>
    </citation>
    <scope>NUCLEOTIDE SEQUENCE [LARGE SCALE GENOMIC DNA]</scope>
    <source>
        <strain evidence="3 4">DSM 45078</strain>
    </source>
</reference>
<dbReference type="PANTHER" id="PTHR47649:SF1">
    <property type="entry name" value="RIBONUCLEASE D"/>
    <property type="match status" value="1"/>
</dbReference>
<evidence type="ECO:0000256" key="1">
    <source>
        <dbReference type="SAM" id="MobiDB-lite"/>
    </source>
</evidence>
<dbReference type="PANTHER" id="PTHR47649">
    <property type="entry name" value="RIBONUCLEASE D"/>
    <property type="match status" value="1"/>
</dbReference>
<dbReference type="InterPro" id="IPR012337">
    <property type="entry name" value="RNaseH-like_sf"/>
</dbReference>
<sequence>MPVVEEPEHLSGGRPDGGAVPSSVSGPGVDSTQAGSTSEGGLPEPPAAVPLLAPADGIPPVCATPDEVAAAARRLAAGSGPLAVDAERASGFRYSSRAYLIQLRRAGAGTFLIDPIPVTEALGPLAEAINGLEWILHSADQDLPGLAELGLRPAKLFDTELGGRLAGFPRVGLAAMVEQLLGRALRKGHGAADWSTRPLPEAWLNYAALDVELLPELHEAVAASLADQGKTDWAAQEFEHIRLAEPAAPKPDRWRRTSGIHTLRRARQLAIVRELWITRDTLARGRDIAPSRILPDSAIIAAANADPKSIGQLRELPVFGGPRQRRHSREWLGAVERARALPDEDLPRMSQPYEGPPPVNRWERRDPAAAARLTRARAAMTGISERVAVPVENLLAPDLVRRLCWDGLPDYRLGPESAVEAAETIEGFLKSHGARPWQRELTVDALAGALTEAPAQ</sequence>
<dbReference type="InterPro" id="IPR041605">
    <property type="entry name" value="Exo_C"/>
</dbReference>
<dbReference type="Gene3D" id="3.30.420.10">
    <property type="entry name" value="Ribonuclease H-like superfamily/Ribonuclease H"/>
    <property type="match status" value="1"/>
</dbReference>
<evidence type="ECO:0000313" key="4">
    <source>
        <dbReference type="Proteomes" id="UP000565715"/>
    </source>
</evidence>
<feature type="domain" description="HRDC" evidence="2">
    <location>
        <begin position="265"/>
        <end position="345"/>
    </location>
</feature>
<proteinExistence type="predicted"/>
<feature type="compositionally biased region" description="Basic and acidic residues" evidence="1">
    <location>
        <begin position="1"/>
        <end position="11"/>
    </location>
</feature>
<organism evidence="3 4">
    <name type="scientific">Nocardia speluncae</name>
    <dbReference type="NCBI Taxonomy" id="419477"/>
    <lineage>
        <taxon>Bacteria</taxon>
        <taxon>Bacillati</taxon>
        <taxon>Actinomycetota</taxon>
        <taxon>Actinomycetes</taxon>
        <taxon>Mycobacteriales</taxon>
        <taxon>Nocardiaceae</taxon>
        <taxon>Nocardia</taxon>
    </lineage>
</organism>
<gene>
    <name evidence="3" type="ORF">HGA13_07045</name>
</gene>
<dbReference type="Pfam" id="PF01612">
    <property type="entry name" value="DNA_pol_A_exo1"/>
    <property type="match status" value="1"/>
</dbReference>
<dbReference type="SUPFAM" id="SSF53098">
    <property type="entry name" value="Ribonuclease H-like"/>
    <property type="match status" value="1"/>
</dbReference>
<dbReference type="RefSeq" id="WP_084470657.1">
    <property type="nucleotide sequence ID" value="NZ_JAAXOO010000001.1"/>
</dbReference>
<accession>A0A846XDL2</accession>
<dbReference type="InterPro" id="IPR036397">
    <property type="entry name" value="RNaseH_sf"/>
</dbReference>
<dbReference type="InterPro" id="IPR044876">
    <property type="entry name" value="HRDC_dom_sf"/>
</dbReference>
<dbReference type="EMBL" id="JAAXOO010000001">
    <property type="protein sequence ID" value="NKY32830.1"/>
    <property type="molecule type" value="Genomic_DNA"/>
</dbReference>
<dbReference type="GO" id="GO:0006139">
    <property type="term" value="P:nucleobase-containing compound metabolic process"/>
    <property type="evidence" value="ECO:0007669"/>
    <property type="project" value="InterPro"/>
</dbReference>
<dbReference type="GO" id="GO:0008408">
    <property type="term" value="F:3'-5' exonuclease activity"/>
    <property type="evidence" value="ECO:0007669"/>
    <property type="project" value="InterPro"/>
</dbReference>
<dbReference type="AlphaFoldDB" id="A0A846XDL2"/>
<dbReference type="InterPro" id="IPR002562">
    <property type="entry name" value="3'-5'_exonuclease_dom"/>
</dbReference>
<dbReference type="GO" id="GO:0003676">
    <property type="term" value="F:nucleic acid binding"/>
    <property type="evidence" value="ECO:0007669"/>
    <property type="project" value="InterPro"/>
</dbReference>
<dbReference type="Pfam" id="PF00570">
    <property type="entry name" value="HRDC"/>
    <property type="match status" value="1"/>
</dbReference>
<dbReference type="PROSITE" id="PS50967">
    <property type="entry name" value="HRDC"/>
    <property type="match status" value="1"/>
</dbReference>
<name>A0A846XDL2_9NOCA</name>
<dbReference type="GO" id="GO:0000166">
    <property type="term" value="F:nucleotide binding"/>
    <property type="evidence" value="ECO:0007669"/>
    <property type="project" value="InterPro"/>
</dbReference>
<dbReference type="SMART" id="SM00474">
    <property type="entry name" value="35EXOc"/>
    <property type="match status" value="1"/>
</dbReference>
<evidence type="ECO:0000313" key="3">
    <source>
        <dbReference type="EMBL" id="NKY32830.1"/>
    </source>
</evidence>
<evidence type="ECO:0000259" key="2">
    <source>
        <dbReference type="PROSITE" id="PS50967"/>
    </source>
</evidence>
<dbReference type="Gene3D" id="1.10.150.80">
    <property type="entry name" value="HRDC domain"/>
    <property type="match status" value="2"/>
</dbReference>
<protein>
    <submittedName>
        <fullName evidence="3">Ribonuclease D</fullName>
    </submittedName>
</protein>
<dbReference type="InterPro" id="IPR002121">
    <property type="entry name" value="HRDC_dom"/>
</dbReference>
<dbReference type="SUPFAM" id="SSF47819">
    <property type="entry name" value="HRDC-like"/>
    <property type="match status" value="1"/>
</dbReference>
<dbReference type="Pfam" id="PF18305">
    <property type="entry name" value="DNA_pol_A_exoN"/>
    <property type="match status" value="1"/>
</dbReference>
<dbReference type="CDD" id="cd06142">
    <property type="entry name" value="RNaseD_exo"/>
    <property type="match status" value="1"/>
</dbReference>
<dbReference type="InterPro" id="IPR051086">
    <property type="entry name" value="RNase_D-like"/>
</dbReference>
<feature type="region of interest" description="Disordered" evidence="1">
    <location>
        <begin position="1"/>
        <end position="49"/>
    </location>
</feature>
<dbReference type="InterPro" id="IPR010997">
    <property type="entry name" value="HRDC-like_sf"/>
</dbReference>